<evidence type="ECO:0008006" key="5">
    <source>
        <dbReference type="Google" id="ProtNLM"/>
    </source>
</evidence>
<dbReference type="AlphaFoldDB" id="A0ABD3Q100"/>
<accession>A0ABD3Q100</accession>
<dbReference type="InterPro" id="IPR027417">
    <property type="entry name" value="P-loop_NTPase"/>
</dbReference>
<dbReference type="EMBL" id="JALLPJ020000388">
    <property type="protein sequence ID" value="KAL3793609.1"/>
    <property type="molecule type" value="Genomic_DNA"/>
</dbReference>
<keyword evidence="1" id="KW-0812">Transmembrane</keyword>
<dbReference type="PANTHER" id="PTHR36978">
    <property type="entry name" value="P-LOOP CONTAINING NUCLEOTIDE TRIPHOSPHATE HYDROLASE"/>
    <property type="match status" value="1"/>
</dbReference>
<keyword evidence="1" id="KW-1133">Transmembrane helix</keyword>
<feature type="transmembrane region" description="Helical" evidence="1">
    <location>
        <begin position="268"/>
        <end position="289"/>
    </location>
</feature>
<feature type="chain" id="PRO_5044793846" description="NAD dependent epimerase/dehydratase" evidence="2">
    <location>
        <begin position="22"/>
        <end position="302"/>
    </location>
</feature>
<name>A0ABD3Q100_9STRA</name>
<sequence length="302" mass="34620">MFIHQLVHRLIFLLLVSTNLAQSTIQVIGTGTGRTGSTTLHEALSILGYKTYHMKEILTGGSSRAPELDYWFDAFTTNCSHPEQLKDILEKHEYTATVHAINFPCHDALLFDLFPDAKVIHTERSSAELWHDSVSHSICKISRDSMLMRIFGIFFPILRKFKNFTPLLMGRAIFGQYEAVQNVTTEYCLSHKEEMIQFYNDHNARIKAVVPEDRLLVISNHKDGWEKLCEFLEVPVPDVLFPHVNKRESMLKTMALMMVKKIDNFSYAARYLMGFGVCVIGYTFCSWIVKKVTSSRDKSKVA</sequence>
<proteinExistence type="predicted"/>
<dbReference type="InterPro" id="IPR040632">
    <property type="entry name" value="Sulfotransfer_4"/>
</dbReference>
<dbReference type="PANTHER" id="PTHR36978:SF4">
    <property type="entry name" value="P-LOOP CONTAINING NUCLEOSIDE TRIPHOSPHATE HYDROLASE PROTEIN"/>
    <property type="match status" value="1"/>
</dbReference>
<keyword evidence="2" id="KW-0732">Signal</keyword>
<dbReference type="Proteomes" id="UP001530400">
    <property type="component" value="Unassembled WGS sequence"/>
</dbReference>
<dbReference type="Pfam" id="PF17784">
    <property type="entry name" value="Sulfotransfer_4"/>
    <property type="match status" value="1"/>
</dbReference>
<protein>
    <recommendedName>
        <fullName evidence="5">NAD dependent epimerase/dehydratase</fullName>
    </recommendedName>
</protein>
<evidence type="ECO:0000313" key="3">
    <source>
        <dbReference type="EMBL" id="KAL3793609.1"/>
    </source>
</evidence>
<evidence type="ECO:0000313" key="4">
    <source>
        <dbReference type="Proteomes" id="UP001530400"/>
    </source>
</evidence>
<comment type="caution">
    <text evidence="3">The sequence shown here is derived from an EMBL/GenBank/DDBJ whole genome shotgun (WGS) entry which is preliminary data.</text>
</comment>
<feature type="signal peptide" evidence="2">
    <location>
        <begin position="1"/>
        <end position="21"/>
    </location>
</feature>
<gene>
    <name evidence="3" type="ORF">ACHAWO_001658</name>
</gene>
<organism evidence="3 4">
    <name type="scientific">Cyclotella atomus</name>
    <dbReference type="NCBI Taxonomy" id="382360"/>
    <lineage>
        <taxon>Eukaryota</taxon>
        <taxon>Sar</taxon>
        <taxon>Stramenopiles</taxon>
        <taxon>Ochrophyta</taxon>
        <taxon>Bacillariophyta</taxon>
        <taxon>Coscinodiscophyceae</taxon>
        <taxon>Thalassiosirophycidae</taxon>
        <taxon>Stephanodiscales</taxon>
        <taxon>Stephanodiscaceae</taxon>
        <taxon>Cyclotella</taxon>
    </lineage>
</organism>
<keyword evidence="1" id="KW-0472">Membrane</keyword>
<dbReference type="SUPFAM" id="SSF52540">
    <property type="entry name" value="P-loop containing nucleoside triphosphate hydrolases"/>
    <property type="match status" value="1"/>
</dbReference>
<evidence type="ECO:0000256" key="2">
    <source>
        <dbReference type="SAM" id="SignalP"/>
    </source>
</evidence>
<reference evidence="3 4" key="1">
    <citation type="submission" date="2024-10" db="EMBL/GenBank/DDBJ databases">
        <title>Updated reference genomes for cyclostephanoid diatoms.</title>
        <authorList>
            <person name="Roberts W.R."/>
            <person name="Alverson A.J."/>
        </authorList>
    </citation>
    <scope>NUCLEOTIDE SEQUENCE [LARGE SCALE GENOMIC DNA]</scope>
    <source>
        <strain evidence="3 4">AJA010-31</strain>
    </source>
</reference>
<evidence type="ECO:0000256" key="1">
    <source>
        <dbReference type="SAM" id="Phobius"/>
    </source>
</evidence>
<keyword evidence="4" id="KW-1185">Reference proteome</keyword>
<dbReference type="Gene3D" id="3.40.50.300">
    <property type="entry name" value="P-loop containing nucleotide triphosphate hydrolases"/>
    <property type="match status" value="1"/>
</dbReference>